<proteinExistence type="predicted"/>
<dbReference type="Proteomes" id="UP001517247">
    <property type="component" value="Unassembled WGS sequence"/>
</dbReference>
<gene>
    <name evidence="2" type="ORF">E6A44_016445</name>
</gene>
<keyword evidence="3" id="KW-1185">Reference proteome</keyword>
<dbReference type="PROSITE" id="PS51257">
    <property type="entry name" value="PROKAR_LIPOPROTEIN"/>
    <property type="match status" value="1"/>
</dbReference>
<keyword evidence="1" id="KW-0732">Signal</keyword>
<protein>
    <recommendedName>
        <fullName evidence="4">Lipocalin-like domain-containing protein</fullName>
    </recommendedName>
</protein>
<feature type="chain" id="PRO_5046835406" description="Lipocalin-like domain-containing protein" evidence="1">
    <location>
        <begin position="22"/>
        <end position="148"/>
    </location>
</feature>
<name>A0ABW9JBE0_9SPHI</name>
<accession>A0ABW9JBE0</accession>
<feature type="signal peptide" evidence="1">
    <location>
        <begin position="1"/>
        <end position="21"/>
    </location>
</feature>
<organism evidence="2 3">
    <name type="scientific">Pedobacter ureilyticus</name>
    <dbReference type="NCBI Taxonomy" id="1393051"/>
    <lineage>
        <taxon>Bacteria</taxon>
        <taxon>Pseudomonadati</taxon>
        <taxon>Bacteroidota</taxon>
        <taxon>Sphingobacteriia</taxon>
        <taxon>Sphingobacteriales</taxon>
        <taxon>Sphingobacteriaceae</taxon>
        <taxon>Pedobacter</taxon>
    </lineage>
</organism>
<evidence type="ECO:0008006" key="4">
    <source>
        <dbReference type="Google" id="ProtNLM"/>
    </source>
</evidence>
<evidence type="ECO:0000313" key="2">
    <source>
        <dbReference type="EMBL" id="MFN0257182.1"/>
    </source>
</evidence>
<evidence type="ECO:0000313" key="3">
    <source>
        <dbReference type="Proteomes" id="UP001517247"/>
    </source>
</evidence>
<dbReference type="EMBL" id="SSHJ02000008">
    <property type="protein sequence ID" value="MFN0257182.1"/>
    <property type="molecule type" value="Genomic_DNA"/>
</dbReference>
<comment type="caution">
    <text evidence="2">The sequence shown here is derived from an EMBL/GenBank/DDBJ whole genome shotgun (WGS) entry which is preliminary data.</text>
</comment>
<dbReference type="RefSeq" id="WP_138724258.1">
    <property type="nucleotide sequence ID" value="NZ_SSHJ02000008.1"/>
</dbReference>
<reference evidence="2 3" key="1">
    <citation type="submission" date="2024-12" db="EMBL/GenBank/DDBJ databases">
        <authorList>
            <person name="Hu S."/>
        </authorList>
    </citation>
    <scope>NUCLEOTIDE SEQUENCE [LARGE SCALE GENOMIC DNA]</scope>
    <source>
        <strain evidence="2 3">THG-T11</strain>
    </source>
</reference>
<sequence>MKKLRSLVLVLTALFSVSCSKDNDGEPLISNQEMVLGSWRLQEVVYTNAFGISTTEDATNLMFHQYIFQTEGKLTSNLQTLHEDQTPDGELQTTENTYNISPDGKQISITNNRVTQTGSILRLGKTDFHYKMNIGTNATAEYHLKRTN</sequence>
<evidence type="ECO:0000256" key="1">
    <source>
        <dbReference type="SAM" id="SignalP"/>
    </source>
</evidence>